<keyword evidence="7 10" id="KW-0520">NAD</keyword>
<dbReference type="AlphaFoldDB" id="A0A1X7IBB7"/>
<protein>
    <recommendedName>
        <fullName evidence="6 10">UDP-glucose 4-epimerase</fullName>
        <ecNumber evidence="5 10">5.1.3.2</ecNumber>
    </recommendedName>
</protein>
<dbReference type="NCBIfam" id="TIGR01179">
    <property type="entry name" value="galE"/>
    <property type="match status" value="1"/>
</dbReference>
<evidence type="ECO:0000313" key="13">
    <source>
        <dbReference type="Proteomes" id="UP000193804"/>
    </source>
</evidence>
<comment type="similarity">
    <text evidence="4 10">Belongs to the NAD(P)-dependent epimerase/dehydratase family.</text>
</comment>
<sequence length="349" mass="39131">MEDLKNILVTGGAGYIGSHTVVKLSEAGYRAIIVDDFRNSHQSVIENIQFLCEIPPVLFKKDCTDAVEMKKIFSTYPIEGVIHFAALKSVEESIEEPHAYFENNMNSLLLVTKLMNEFGVSKLVFSSSCTVYGENDIAAGINESCPLQEAKTPYGYSKQMAEKFLHYLIKSKHNQVKPIILRYFNPIGAHSSALIGENPIAEPKNLLPLICKSAYGLNGPIKVFGDDYDTKDGSCIRDFIHVVDLADAHIQALAYSERMEVSLDIFNVGTGEGHSVLELLEIFGEVNQVDVPIEMHDRREGDIPYIYADTQKIQSLLGWKPAYSIQDALRHSWMWQLKLVAKEDLILEL</sequence>
<dbReference type="OrthoDB" id="9810015at2"/>
<accession>A0A1X7IBB7</accession>
<evidence type="ECO:0000256" key="3">
    <source>
        <dbReference type="ARBA" id="ARBA00004947"/>
    </source>
</evidence>
<dbReference type="InterPro" id="IPR036291">
    <property type="entry name" value="NAD(P)-bd_dom_sf"/>
</dbReference>
<dbReference type="Gene3D" id="3.40.50.720">
    <property type="entry name" value="NAD(P)-binding Rossmann-like Domain"/>
    <property type="match status" value="1"/>
</dbReference>
<evidence type="ECO:0000313" key="12">
    <source>
        <dbReference type="EMBL" id="SMG11336.1"/>
    </source>
</evidence>
<dbReference type="Gene3D" id="3.90.25.10">
    <property type="entry name" value="UDP-galactose 4-epimerase, domain 1"/>
    <property type="match status" value="1"/>
</dbReference>
<dbReference type="RefSeq" id="WP_085515407.1">
    <property type="nucleotide sequence ID" value="NZ_FXAW01000001.1"/>
</dbReference>
<dbReference type="Proteomes" id="UP000193804">
    <property type="component" value="Unassembled WGS sequence"/>
</dbReference>
<evidence type="ECO:0000259" key="11">
    <source>
        <dbReference type="Pfam" id="PF01370"/>
    </source>
</evidence>
<dbReference type="PRINTS" id="PR01713">
    <property type="entry name" value="NUCEPIMERASE"/>
</dbReference>
<dbReference type="PANTHER" id="PTHR43725:SF47">
    <property type="entry name" value="UDP-GLUCOSE 4-EPIMERASE"/>
    <property type="match status" value="1"/>
</dbReference>
<comment type="pathway">
    <text evidence="3 10">Carbohydrate metabolism; galactose metabolism.</text>
</comment>
<dbReference type="InterPro" id="IPR005886">
    <property type="entry name" value="UDP_G4E"/>
</dbReference>
<dbReference type="STRING" id="1028.SAMN05661096_00395"/>
<dbReference type="CDD" id="cd05247">
    <property type="entry name" value="UDP_G4E_1_SDR_e"/>
    <property type="match status" value="1"/>
</dbReference>
<organism evidence="12 13">
    <name type="scientific">Marivirga sericea</name>
    <dbReference type="NCBI Taxonomy" id="1028"/>
    <lineage>
        <taxon>Bacteria</taxon>
        <taxon>Pseudomonadati</taxon>
        <taxon>Bacteroidota</taxon>
        <taxon>Cytophagia</taxon>
        <taxon>Cytophagales</taxon>
        <taxon>Marivirgaceae</taxon>
        <taxon>Marivirga</taxon>
    </lineage>
</organism>
<evidence type="ECO:0000256" key="5">
    <source>
        <dbReference type="ARBA" id="ARBA00013189"/>
    </source>
</evidence>
<evidence type="ECO:0000256" key="9">
    <source>
        <dbReference type="ARBA" id="ARBA00023235"/>
    </source>
</evidence>
<dbReference type="EMBL" id="FXAW01000001">
    <property type="protein sequence ID" value="SMG11336.1"/>
    <property type="molecule type" value="Genomic_DNA"/>
</dbReference>
<evidence type="ECO:0000256" key="7">
    <source>
        <dbReference type="ARBA" id="ARBA00023027"/>
    </source>
</evidence>
<dbReference type="GO" id="GO:0005829">
    <property type="term" value="C:cytosol"/>
    <property type="evidence" value="ECO:0007669"/>
    <property type="project" value="TreeGrafter"/>
</dbReference>
<gene>
    <name evidence="12" type="ORF">SAMN05661096_00395</name>
</gene>
<comment type="subunit">
    <text evidence="10">Homodimer.</text>
</comment>
<keyword evidence="10" id="KW-0119">Carbohydrate metabolism</keyword>
<name>A0A1X7IBB7_9BACT</name>
<dbReference type="EC" id="5.1.3.2" evidence="5 10"/>
<dbReference type="GO" id="GO:0006012">
    <property type="term" value="P:galactose metabolic process"/>
    <property type="evidence" value="ECO:0007669"/>
    <property type="project" value="UniProtKB-UniPathway"/>
</dbReference>
<evidence type="ECO:0000256" key="10">
    <source>
        <dbReference type="RuleBase" id="RU366046"/>
    </source>
</evidence>
<comment type="cofactor">
    <cofactor evidence="2 10">
        <name>NAD(+)</name>
        <dbReference type="ChEBI" id="CHEBI:57540"/>
    </cofactor>
</comment>
<dbReference type="PANTHER" id="PTHR43725">
    <property type="entry name" value="UDP-GLUCOSE 4-EPIMERASE"/>
    <property type="match status" value="1"/>
</dbReference>
<dbReference type="GO" id="GO:0003978">
    <property type="term" value="F:UDP-glucose 4-epimerase activity"/>
    <property type="evidence" value="ECO:0007669"/>
    <property type="project" value="UniProtKB-UniRule"/>
</dbReference>
<dbReference type="Pfam" id="PF01370">
    <property type="entry name" value="Epimerase"/>
    <property type="match status" value="1"/>
</dbReference>
<evidence type="ECO:0000256" key="2">
    <source>
        <dbReference type="ARBA" id="ARBA00001911"/>
    </source>
</evidence>
<evidence type="ECO:0000256" key="1">
    <source>
        <dbReference type="ARBA" id="ARBA00000083"/>
    </source>
</evidence>
<dbReference type="SUPFAM" id="SSF51735">
    <property type="entry name" value="NAD(P)-binding Rossmann-fold domains"/>
    <property type="match status" value="1"/>
</dbReference>
<evidence type="ECO:0000256" key="8">
    <source>
        <dbReference type="ARBA" id="ARBA00023144"/>
    </source>
</evidence>
<dbReference type="InterPro" id="IPR001509">
    <property type="entry name" value="Epimerase_deHydtase"/>
</dbReference>
<keyword evidence="13" id="KW-1185">Reference proteome</keyword>
<proteinExistence type="inferred from homology"/>
<reference evidence="13" key="1">
    <citation type="submission" date="2017-04" db="EMBL/GenBank/DDBJ databases">
        <authorList>
            <person name="Varghese N."/>
            <person name="Submissions S."/>
        </authorList>
    </citation>
    <scope>NUCLEOTIDE SEQUENCE [LARGE SCALE GENOMIC DNA]</scope>
    <source>
        <strain evidence="13">DSM 4125</strain>
    </source>
</reference>
<dbReference type="UniPathway" id="UPA00214"/>
<evidence type="ECO:0000256" key="6">
    <source>
        <dbReference type="ARBA" id="ARBA00018569"/>
    </source>
</evidence>
<comment type="catalytic activity">
    <reaction evidence="1 10">
        <text>UDP-alpha-D-glucose = UDP-alpha-D-galactose</text>
        <dbReference type="Rhea" id="RHEA:22168"/>
        <dbReference type="ChEBI" id="CHEBI:58885"/>
        <dbReference type="ChEBI" id="CHEBI:66914"/>
        <dbReference type="EC" id="5.1.3.2"/>
    </reaction>
</comment>
<keyword evidence="9 10" id="KW-0413">Isomerase</keyword>
<feature type="domain" description="NAD-dependent epimerase/dehydratase" evidence="11">
    <location>
        <begin position="7"/>
        <end position="269"/>
    </location>
</feature>
<evidence type="ECO:0000256" key="4">
    <source>
        <dbReference type="ARBA" id="ARBA00007637"/>
    </source>
</evidence>
<keyword evidence="8" id="KW-0299">Galactose metabolism</keyword>